<dbReference type="InterPro" id="IPR016181">
    <property type="entry name" value="Acyl_CoA_acyltransferase"/>
</dbReference>
<dbReference type="Gene3D" id="3.40.630.30">
    <property type="match status" value="1"/>
</dbReference>
<dbReference type="PANTHER" id="PTHR43877:SF2">
    <property type="entry name" value="AMINOALKYLPHOSPHONATE N-ACETYLTRANSFERASE-RELATED"/>
    <property type="match status" value="1"/>
</dbReference>
<dbReference type="HOGENOM" id="CLU_013985_18_4_10"/>
<accession>A0A0E3ZBJ9</accession>
<gene>
    <name evidence="4" type="ORF">PKOR_01480</name>
</gene>
<evidence type="ECO:0000313" key="4">
    <source>
        <dbReference type="EMBL" id="AKD02050.1"/>
    </source>
</evidence>
<feature type="domain" description="N-acetyltransferase" evidence="3">
    <location>
        <begin position="5"/>
        <end position="168"/>
    </location>
</feature>
<dbReference type="PANTHER" id="PTHR43877">
    <property type="entry name" value="AMINOALKYLPHOSPHONATE N-ACETYLTRANSFERASE-RELATED-RELATED"/>
    <property type="match status" value="1"/>
</dbReference>
<evidence type="ECO:0000313" key="5">
    <source>
        <dbReference type="Proteomes" id="UP000033109"/>
    </source>
</evidence>
<dbReference type="InterPro" id="IPR050832">
    <property type="entry name" value="Bact_Acetyltransf"/>
</dbReference>
<dbReference type="InterPro" id="IPR000182">
    <property type="entry name" value="GNAT_dom"/>
</dbReference>
<name>A0A0E3ZBJ9_9BACT</name>
<dbReference type="PROSITE" id="PS51186">
    <property type="entry name" value="GNAT"/>
    <property type="match status" value="1"/>
</dbReference>
<keyword evidence="1 4" id="KW-0808">Transferase</keyword>
<dbReference type="CDD" id="cd04301">
    <property type="entry name" value="NAT_SF"/>
    <property type="match status" value="1"/>
</dbReference>
<dbReference type="GO" id="GO:0016747">
    <property type="term" value="F:acyltransferase activity, transferring groups other than amino-acyl groups"/>
    <property type="evidence" value="ECO:0007669"/>
    <property type="project" value="InterPro"/>
</dbReference>
<evidence type="ECO:0000259" key="3">
    <source>
        <dbReference type="PROSITE" id="PS51186"/>
    </source>
</evidence>
<dbReference type="PATRIC" id="fig|400092.3.peg.336"/>
<protein>
    <submittedName>
        <fullName evidence="4">GCN5 family acetyltransferase</fullName>
    </submittedName>
</protein>
<dbReference type="OrthoDB" id="9800604at2"/>
<dbReference type="RefSeq" id="WP_046308759.1">
    <property type="nucleotide sequence ID" value="NZ_CBCSCY010000040.1"/>
</dbReference>
<evidence type="ECO:0000256" key="1">
    <source>
        <dbReference type="ARBA" id="ARBA00022679"/>
    </source>
</evidence>
<dbReference type="STRING" id="400092.PKOR_01480"/>
<evidence type="ECO:0000256" key="2">
    <source>
        <dbReference type="ARBA" id="ARBA00023315"/>
    </source>
</evidence>
<dbReference type="EMBL" id="CP009621">
    <property type="protein sequence ID" value="AKD02050.1"/>
    <property type="molecule type" value="Genomic_DNA"/>
</dbReference>
<dbReference type="Proteomes" id="UP000033109">
    <property type="component" value="Chromosome"/>
</dbReference>
<dbReference type="KEGG" id="pko:PKOR_01480"/>
<sequence>MSTSKHIRQATTADIPLIMQLAEATWEPTYRSILTKEQLDFMFGVIYTEEALHKQMQQGQTFLLFHEEEGQPVGFASYSLKDEAEKVYKLNKIYLLPQTQGKGYGKVLIQAVEQEVRELGGAVLDLNVNRYNAAKSFYERCGYHVHQQEDIPIGPYWMNDFVMRKSLK</sequence>
<proteinExistence type="predicted"/>
<keyword evidence="2" id="KW-0012">Acyltransferase</keyword>
<dbReference type="Pfam" id="PF13673">
    <property type="entry name" value="Acetyltransf_10"/>
    <property type="match status" value="1"/>
</dbReference>
<organism evidence="4 5">
    <name type="scientific">Pontibacter korlensis</name>
    <dbReference type="NCBI Taxonomy" id="400092"/>
    <lineage>
        <taxon>Bacteria</taxon>
        <taxon>Pseudomonadati</taxon>
        <taxon>Bacteroidota</taxon>
        <taxon>Cytophagia</taxon>
        <taxon>Cytophagales</taxon>
        <taxon>Hymenobacteraceae</taxon>
        <taxon>Pontibacter</taxon>
    </lineage>
</organism>
<dbReference type="SUPFAM" id="SSF55729">
    <property type="entry name" value="Acyl-CoA N-acyltransferases (Nat)"/>
    <property type="match status" value="1"/>
</dbReference>
<keyword evidence="5" id="KW-1185">Reference proteome</keyword>
<reference evidence="4 5" key="1">
    <citation type="journal article" date="2015" name="Sci. Rep.">
        <title>Unraveling adaptation of Pontibacter korlensis to radiation and infertility in desert through complete genome and comparative transcriptomic analysis.</title>
        <authorList>
            <person name="Dai J."/>
            <person name="Dai W."/>
            <person name="Qiu C."/>
            <person name="Yang Z."/>
            <person name="Zhang Y."/>
            <person name="Zhou M."/>
            <person name="Zhang L."/>
            <person name="Fang C."/>
            <person name="Gao Q."/>
            <person name="Yang Q."/>
            <person name="Li X."/>
            <person name="Wang Z."/>
            <person name="Wang Z."/>
            <person name="Jia Z."/>
            <person name="Chen X."/>
        </authorList>
    </citation>
    <scope>NUCLEOTIDE SEQUENCE [LARGE SCALE GENOMIC DNA]</scope>
    <source>
        <strain evidence="4 5">X14-1T</strain>
    </source>
</reference>
<dbReference type="AlphaFoldDB" id="A0A0E3ZBJ9"/>